<reference evidence="2" key="1">
    <citation type="submission" date="2021-01" db="EMBL/GenBank/DDBJ databases">
        <authorList>
            <person name="Corre E."/>
            <person name="Pelletier E."/>
            <person name="Niang G."/>
            <person name="Scheremetjew M."/>
            <person name="Finn R."/>
            <person name="Kale V."/>
            <person name="Holt S."/>
            <person name="Cochrane G."/>
            <person name="Meng A."/>
            <person name="Brown T."/>
            <person name="Cohen L."/>
        </authorList>
    </citation>
    <scope>NUCLEOTIDE SEQUENCE</scope>
    <source>
        <strain evidence="2">CCAP 955/1</strain>
    </source>
</reference>
<protein>
    <submittedName>
        <fullName evidence="2">Uncharacterized protein</fullName>
    </submittedName>
</protein>
<organism evidence="2">
    <name type="scientific">Spumella elongata</name>
    <dbReference type="NCBI Taxonomy" id="89044"/>
    <lineage>
        <taxon>Eukaryota</taxon>
        <taxon>Sar</taxon>
        <taxon>Stramenopiles</taxon>
        <taxon>Ochrophyta</taxon>
        <taxon>Chrysophyceae</taxon>
        <taxon>Chromulinales</taxon>
        <taxon>Chromulinaceae</taxon>
        <taxon>Spumella</taxon>
    </lineage>
</organism>
<dbReference type="AlphaFoldDB" id="A0A7S3HGK6"/>
<name>A0A7S3HGK6_9STRA</name>
<evidence type="ECO:0000313" key="2">
    <source>
        <dbReference type="EMBL" id="CAE0294740.1"/>
    </source>
</evidence>
<feature type="region of interest" description="Disordered" evidence="1">
    <location>
        <begin position="179"/>
        <end position="199"/>
    </location>
</feature>
<dbReference type="EMBL" id="HBIC01046313">
    <property type="protein sequence ID" value="CAE0294740.1"/>
    <property type="molecule type" value="Transcribed_RNA"/>
</dbReference>
<proteinExistence type="predicted"/>
<sequence length="199" mass="21855">MYNNLSERDQEKLSQSVVPVVSGMPVFAYVNVRTTLTKVVDEMEQYLETRAKRAAAEAEEALRLRLEEEEALRLESSVHEGSVKSLDPKIARREKKAKYAAQRKLDAIKRVEVTKQRQALYEMIQTDRITTIFNARAHGAEASNTPGWGEENEHEMARLSEEMNALTATLVGESARNAAIGPASSSTGAAALPAAPGSP</sequence>
<gene>
    <name evidence="2" type="ORF">SELO1098_LOCUS23592</name>
</gene>
<accession>A0A7S3HGK6</accession>
<evidence type="ECO:0000256" key="1">
    <source>
        <dbReference type="SAM" id="MobiDB-lite"/>
    </source>
</evidence>